<dbReference type="AlphaFoldDB" id="W7YJZ6"/>
<gene>
    <name evidence="2" type="ORF">JCM16418_2049</name>
</gene>
<reference evidence="2 3" key="1">
    <citation type="journal article" date="2014" name="Genome Announc.">
        <title>Draft Genome Sequence of Paenibacillus pini JCM 16418T, Isolated from the Rhizosphere of Pine Tree.</title>
        <authorList>
            <person name="Yuki M."/>
            <person name="Oshima K."/>
            <person name="Suda W."/>
            <person name="Oshida Y."/>
            <person name="Kitamura K."/>
            <person name="Iida Y."/>
            <person name="Hattori M."/>
            <person name="Ohkuma M."/>
        </authorList>
    </citation>
    <scope>NUCLEOTIDE SEQUENCE [LARGE SCALE GENOMIC DNA]</scope>
    <source>
        <strain evidence="2 3">JCM 16418</strain>
    </source>
</reference>
<organism evidence="2 3">
    <name type="scientific">Paenibacillus pini JCM 16418</name>
    <dbReference type="NCBI Taxonomy" id="1236976"/>
    <lineage>
        <taxon>Bacteria</taxon>
        <taxon>Bacillati</taxon>
        <taxon>Bacillota</taxon>
        <taxon>Bacilli</taxon>
        <taxon>Bacillales</taxon>
        <taxon>Paenibacillaceae</taxon>
        <taxon>Paenibacillus</taxon>
    </lineage>
</organism>
<protein>
    <submittedName>
        <fullName evidence="2">Uncharacterized protein</fullName>
    </submittedName>
</protein>
<dbReference type="Proteomes" id="UP000019364">
    <property type="component" value="Unassembled WGS sequence"/>
</dbReference>
<accession>W7YJZ6</accession>
<keyword evidence="1" id="KW-1133">Transmembrane helix</keyword>
<keyword evidence="1" id="KW-0812">Transmembrane</keyword>
<evidence type="ECO:0000256" key="1">
    <source>
        <dbReference type="SAM" id="Phobius"/>
    </source>
</evidence>
<name>W7YJZ6_9BACL</name>
<evidence type="ECO:0000313" key="3">
    <source>
        <dbReference type="Proteomes" id="UP000019364"/>
    </source>
</evidence>
<dbReference type="EMBL" id="BAVZ01000005">
    <property type="protein sequence ID" value="GAF08013.1"/>
    <property type="molecule type" value="Genomic_DNA"/>
</dbReference>
<comment type="caution">
    <text evidence="2">The sequence shown here is derived from an EMBL/GenBank/DDBJ whole genome shotgun (WGS) entry which is preliminary data.</text>
</comment>
<keyword evidence="3" id="KW-1185">Reference proteome</keyword>
<evidence type="ECO:0000313" key="2">
    <source>
        <dbReference type="EMBL" id="GAF08013.1"/>
    </source>
</evidence>
<feature type="transmembrane region" description="Helical" evidence="1">
    <location>
        <begin position="12"/>
        <end position="32"/>
    </location>
</feature>
<proteinExistence type="predicted"/>
<dbReference type="STRING" id="1236976.JCM16418_2049"/>
<sequence length="73" mass="8484">MLLLWMKSLQDFNIVSILLLLIILVSLFQGWRKGASHSAGRLLSLLRDGVFVLLSYLYRFHLRYGFLHGYRSG</sequence>
<keyword evidence="1" id="KW-0472">Membrane</keyword>